<keyword evidence="4 6" id="KW-0949">S-adenosyl-L-methionine</keyword>
<keyword evidence="3 6" id="KW-0808">Transferase</keyword>
<dbReference type="PANTHER" id="PTHR47739">
    <property type="entry name" value="TRNA1(VAL) (ADENINE(37)-N6)-METHYLTRANSFERASE"/>
    <property type="match status" value="1"/>
</dbReference>
<dbReference type="HAMAP" id="MF_01872">
    <property type="entry name" value="tRNA_methyltr_YfiC"/>
    <property type="match status" value="1"/>
</dbReference>
<dbReference type="EMBL" id="JAPFRD010000012">
    <property type="protein sequence ID" value="MCW8109658.1"/>
    <property type="molecule type" value="Genomic_DNA"/>
</dbReference>
<evidence type="ECO:0000313" key="9">
    <source>
        <dbReference type="Proteomes" id="UP001142810"/>
    </source>
</evidence>
<dbReference type="GO" id="GO:0008168">
    <property type="term" value="F:methyltransferase activity"/>
    <property type="evidence" value="ECO:0007669"/>
    <property type="project" value="UniProtKB-KW"/>
</dbReference>
<evidence type="ECO:0000259" key="7">
    <source>
        <dbReference type="Pfam" id="PF05175"/>
    </source>
</evidence>
<dbReference type="InterPro" id="IPR022882">
    <property type="entry name" value="tRNA_adenine-N6_MeTrfase"/>
</dbReference>
<evidence type="ECO:0000256" key="4">
    <source>
        <dbReference type="ARBA" id="ARBA00022691"/>
    </source>
</evidence>
<evidence type="ECO:0000256" key="5">
    <source>
        <dbReference type="ARBA" id="ARBA00022694"/>
    </source>
</evidence>
<name>A0ABT3PA50_9ALTE</name>
<dbReference type="InterPro" id="IPR029063">
    <property type="entry name" value="SAM-dependent_MTases_sf"/>
</dbReference>
<keyword evidence="5 6" id="KW-0819">tRNA processing</keyword>
<dbReference type="InterPro" id="IPR007848">
    <property type="entry name" value="Small_mtfrase_dom"/>
</dbReference>
<dbReference type="Proteomes" id="UP001142810">
    <property type="component" value="Unassembled WGS sequence"/>
</dbReference>
<dbReference type="PANTHER" id="PTHR47739:SF1">
    <property type="entry name" value="TRNA1(VAL) (ADENINE(37)-N6)-METHYLTRANSFERASE"/>
    <property type="match status" value="1"/>
</dbReference>
<evidence type="ECO:0000313" key="8">
    <source>
        <dbReference type="EMBL" id="MCW8109658.1"/>
    </source>
</evidence>
<comment type="similarity">
    <text evidence="6">Belongs to the methyltransferase superfamily. tRNA (adenine-N(6)-)-methyltransferase family.</text>
</comment>
<comment type="catalytic activity">
    <reaction evidence="6">
        <text>adenosine(37) in tRNA1(Val) + S-adenosyl-L-methionine = N(6)-methyladenosine(37) in tRNA1(Val) + S-adenosyl-L-homocysteine + H(+)</text>
        <dbReference type="Rhea" id="RHEA:43160"/>
        <dbReference type="Rhea" id="RHEA-COMP:10369"/>
        <dbReference type="Rhea" id="RHEA-COMP:10370"/>
        <dbReference type="ChEBI" id="CHEBI:15378"/>
        <dbReference type="ChEBI" id="CHEBI:57856"/>
        <dbReference type="ChEBI" id="CHEBI:59789"/>
        <dbReference type="ChEBI" id="CHEBI:74411"/>
        <dbReference type="ChEBI" id="CHEBI:74449"/>
        <dbReference type="EC" id="2.1.1.223"/>
    </reaction>
</comment>
<feature type="domain" description="Methyltransferase small" evidence="7">
    <location>
        <begin position="40"/>
        <end position="120"/>
    </location>
</feature>
<dbReference type="GO" id="GO:0032259">
    <property type="term" value="P:methylation"/>
    <property type="evidence" value="ECO:0007669"/>
    <property type="project" value="UniProtKB-KW"/>
</dbReference>
<dbReference type="EC" id="2.1.1.223" evidence="6"/>
<dbReference type="Gene3D" id="3.40.50.150">
    <property type="entry name" value="Vaccinia Virus protein VP39"/>
    <property type="match status" value="1"/>
</dbReference>
<evidence type="ECO:0000256" key="3">
    <source>
        <dbReference type="ARBA" id="ARBA00022679"/>
    </source>
</evidence>
<dbReference type="Pfam" id="PF05175">
    <property type="entry name" value="MTS"/>
    <property type="match status" value="1"/>
</dbReference>
<evidence type="ECO:0000256" key="6">
    <source>
        <dbReference type="HAMAP-Rule" id="MF_01872"/>
    </source>
</evidence>
<dbReference type="CDD" id="cd02440">
    <property type="entry name" value="AdoMet_MTases"/>
    <property type="match status" value="1"/>
</dbReference>
<evidence type="ECO:0000256" key="1">
    <source>
        <dbReference type="ARBA" id="ARBA00022490"/>
    </source>
</evidence>
<gene>
    <name evidence="8" type="ORF">OPS25_14200</name>
</gene>
<sequence>MATKRSVFACKQFVVEQHHCAMKVNTDSLILGSWASPASVTGPILDIGTGSGILALMMAQKSQMSSVYAIEIDPDAAQQADKNFAASPWSKRMNVILMDIAQFTPTQHYATIIANPPYFAAPISSSRAYIQLNRHRERARIDHGLSISTLFHWVAKHLIKNGYFYCLYPAAREAEILSMAKTVNLVCDELLTVRHSEEKPAHVVAFKFSQSEKRVTEYLINRQTLVIRNQQAQYSSEFKTLCRDFYLHF</sequence>
<protein>
    <recommendedName>
        <fullName evidence="6">tRNA1(Val) (adenine(37)-N6)-methyltransferase</fullName>
        <ecNumber evidence="6">2.1.1.223</ecNumber>
    </recommendedName>
    <alternativeName>
        <fullName evidence="6">tRNA m6A37 methyltransferase</fullName>
    </alternativeName>
</protein>
<keyword evidence="9" id="KW-1185">Reference proteome</keyword>
<comment type="caution">
    <text evidence="8">The sequence shown here is derived from an EMBL/GenBank/DDBJ whole genome shotgun (WGS) entry which is preliminary data.</text>
</comment>
<keyword evidence="2 6" id="KW-0489">Methyltransferase</keyword>
<dbReference type="SUPFAM" id="SSF53335">
    <property type="entry name" value="S-adenosyl-L-methionine-dependent methyltransferases"/>
    <property type="match status" value="1"/>
</dbReference>
<keyword evidence="1 6" id="KW-0963">Cytoplasm</keyword>
<comment type="subcellular location">
    <subcellularLocation>
        <location evidence="6">Cytoplasm</location>
    </subcellularLocation>
</comment>
<accession>A0ABT3PA50</accession>
<proteinExistence type="inferred from homology"/>
<reference evidence="8" key="1">
    <citation type="submission" date="2022-11" db="EMBL/GenBank/DDBJ databases">
        <title>Alteromonas sp. nov., isolated from sea water of the Qingdao.</title>
        <authorList>
            <person name="Wang Q."/>
        </authorList>
    </citation>
    <scope>NUCLEOTIDE SEQUENCE</scope>
    <source>
        <strain evidence="8">ASW11-7</strain>
    </source>
</reference>
<dbReference type="InterPro" id="IPR050210">
    <property type="entry name" value="tRNA_Adenine-N(6)_MTase"/>
</dbReference>
<dbReference type="RefSeq" id="WP_265618500.1">
    <property type="nucleotide sequence ID" value="NZ_JAPFRD010000012.1"/>
</dbReference>
<comment type="function">
    <text evidence="6">Specifically methylates the adenine in position 37 of tRNA(1)(Val) (anticodon cmo5UAC).</text>
</comment>
<evidence type="ECO:0000256" key="2">
    <source>
        <dbReference type="ARBA" id="ARBA00022603"/>
    </source>
</evidence>
<organism evidence="8 9">
    <name type="scientific">Alteromonas aquimaris</name>
    <dbReference type="NCBI Taxonomy" id="2998417"/>
    <lineage>
        <taxon>Bacteria</taxon>
        <taxon>Pseudomonadati</taxon>
        <taxon>Pseudomonadota</taxon>
        <taxon>Gammaproteobacteria</taxon>
        <taxon>Alteromonadales</taxon>
        <taxon>Alteromonadaceae</taxon>
        <taxon>Alteromonas/Salinimonas group</taxon>
        <taxon>Alteromonas</taxon>
    </lineage>
</organism>